<organism evidence="15 16">
    <name type="scientific">Thiovibrio frasassiensis</name>
    <dbReference type="NCBI Taxonomy" id="2984131"/>
    <lineage>
        <taxon>Bacteria</taxon>
        <taxon>Pseudomonadati</taxon>
        <taxon>Thermodesulfobacteriota</taxon>
        <taxon>Desulfobulbia</taxon>
        <taxon>Desulfobulbales</taxon>
        <taxon>Thiovibrionaceae</taxon>
        <taxon>Thiovibrio</taxon>
    </lineage>
</organism>
<dbReference type="Pfam" id="PF00072">
    <property type="entry name" value="Response_reg"/>
    <property type="match status" value="1"/>
</dbReference>
<evidence type="ECO:0000259" key="11">
    <source>
        <dbReference type="PROSITE" id="PS50109"/>
    </source>
</evidence>
<dbReference type="Pfam" id="PF00497">
    <property type="entry name" value="SBP_bac_3"/>
    <property type="match status" value="1"/>
</dbReference>
<feature type="transmembrane region" description="Helical" evidence="10">
    <location>
        <begin position="279"/>
        <end position="300"/>
    </location>
</feature>
<dbReference type="EC" id="2.7.13.3" evidence="2"/>
<evidence type="ECO:0000256" key="2">
    <source>
        <dbReference type="ARBA" id="ARBA00012438"/>
    </source>
</evidence>
<dbReference type="Gene3D" id="1.10.287.130">
    <property type="match status" value="1"/>
</dbReference>
<gene>
    <name evidence="15" type="ORF">OLX77_04995</name>
</gene>
<evidence type="ECO:0000259" key="12">
    <source>
        <dbReference type="PROSITE" id="PS50110"/>
    </source>
</evidence>
<evidence type="ECO:0000259" key="13">
    <source>
        <dbReference type="PROSITE" id="PS50112"/>
    </source>
</evidence>
<dbReference type="PROSITE" id="PS50110">
    <property type="entry name" value="RESPONSE_REGULATORY"/>
    <property type="match status" value="1"/>
</dbReference>
<accession>A0A9X4MFX5</accession>
<dbReference type="Gene3D" id="3.30.450.20">
    <property type="entry name" value="PAS domain"/>
    <property type="match status" value="1"/>
</dbReference>
<name>A0A9X4MFX5_9BACT</name>
<evidence type="ECO:0000256" key="3">
    <source>
        <dbReference type="ARBA" id="ARBA00022553"/>
    </source>
</evidence>
<dbReference type="PANTHER" id="PTHR43065">
    <property type="entry name" value="SENSOR HISTIDINE KINASE"/>
    <property type="match status" value="1"/>
</dbReference>
<dbReference type="PANTHER" id="PTHR43065:SF42">
    <property type="entry name" value="TWO-COMPONENT SENSOR PPRA"/>
    <property type="match status" value="1"/>
</dbReference>
<evidence type="ECO:0000313" key="16">
    <source>
        <dbReference type="Proteomes" id="UP001154240"/>
    </source>
</evidence>
<dbReference type="SUPFAM" id="SSF55785">
    <property type="entry name" value="PYP-like sensor domain (PAS domain)"/>
    <property type="match status" value="1"/>
</dbReference>
<dbReference type="InterPro" id="IPR001789">
    <property type="entry name" value="Sig_transdc_resp-reg_receiver"/>
</dbReference>
<evidence type="ECO:0000256" key="9">
    <source>
        <dbReference type="PROSITE-ProRule" id="PRU00169"/>
    </source>
</evidence>
<evidence type="ECO:0000256" key="1">
    <source>
        <dbReference type="ARBA" id="ARBA00000085"/>
    </source>
</evidence>
<dbReference type="SUPFAM" id="SSF47384">
    <property type="entry name" value="Homodimeric domain of signal transducing histidine kinase"/>
    <property type="match status" value="1"/>
</dbReference>
<dbReference type="NCBIfam" id="TIGR00229">
    <property type="entry name" value="sensory_box"/>
    <property type="match status" value="1"/>
</dbReference>
<keyword evidence="10" id="KW-0812">Transmembrane</keyword>
<reference evidence="15" key="1">
    <citation type="journal article" date="2022" name="bioRxiv">
        <title>Thiovibrio frasassiensisgen. nov., sp. nov., an autotrophic, elemental sulfur disproportionating bacterium isolated from sulfidic karst sediment, and proposal of Thiovibrionaceae fam. nov.</title>
        <authorList>
            <person name="Aronson H."/>
            <person name="Thomas C."/>
            <person name="Bhattacharyya M."/>
            <person name="Eckstein S."/>
            <person name="Jensen S."/>
            <person name="Barco R."/>
            <person name="Macalady J."/>
            <person name="Amend J."/>
        </authorList>
    </citation>
    <scope>NUCLEOTIDE SEQUENCE</scope>
    <source>
        <strain evidence="15">RS19-109</strain>
    </source>
</reference>
<keyword evidence="3 9" id="KW-0597">Phosphoprotein</keyword>
<keyword evidence="8" id="KW-0902">Two-component regulatory system</keyword>
<dbReference type="PROSITE" id="PS50109">
    <property type="entry name" value="HIS_KIN"/>
    <property type="match status" value="1"/>
</dbReference>
<dbReference type="SUPFAM" id="SSF55874">
    <property type="entry name" value="ATPase domain of HSP90 chaperone/DNA topoisomerase II/histidine kinase"/>
    <property type="match status" value="1"/>
</dbReference>
<evidence type="ECO:0000256" key="4">
    <source>
        <dbReference type="ARBA" id="ARBA00022679"/>
    </source>
</evidence>
<dbReference type="RefSeq" id="WP_307632488.1">
    <property type="nucleotide sequence ID" value="NZ_JAPHEH010000001.1"/>
</dbReference>
<dbReference type="SMART" id="SM00388">
    <property type="entry name" value="HisKA"/>
    <property type="match status" value="1"/>
</dbReference>
<dbReference type="PROSITE" id="PS50112">
    <property type="entry name" value="PAS"/>
    <property type="match status" value="1"/>
</dbReference>
<keyword evidence="10" id="KW-0472">Membrane</keyword>
<evidence type="ECO:0000256" key="10">
    <source>
        <dbReference type="SAM" id="Phobius"/>
    </source>
</evidence>
<dbReference type="InterPro" id="IPR005467">
    <property type="entry name" value="His_kinase_dom"/>
</dbReference>
<dbReference type="InterPro" id="IPR003661">
    <property type="entry name" value="HisK_dim/P_dom"/>
</dbReference>
<dbReference type="PRINTS" id="PR00344">
    <property type="entry name" value="BCTRLSENSOR"/>
</dbReference>
<dbReference type="SMART" id="SM00086">
    <property type="entry name" value="PAC"/>
    <property type="match status" value="1"/>
</dbReference>
<dbReference type="CDD" id="cd00130">
    <property type="entry name" value="PAS"/>
    <property type="match status" value="1"/>
</dbReference>
<reference evidence="15" key="2">
    <citation type="submission" date="2022-10" db="EMBL/GenBank/DDBJ databases">
        <authorList>
            <person name="Aronson H.S."/>
        </authorList>
    </citation>
    <scope>NUCLEOTIDE SEQUENCE</scope>
    <source>
        <strain evidence="15">RS19-109</strain>
    </source>
</reference>
<dbReference type="Gene3D" id="3.40.50.2300">
    <property type="match status" value="1"/>
</dbReference>
<dbReference type="EMBL" id="JAPHEH010000001">
    <property type="protein sequence ID" value="MDG4475515.1"/>
    <property type="molecule type" value="Genomic_DNA"/>
</dbReference>
<feature type="modified residue" description="4-aspartylphosphate" evidence="9">
    <location>
        <position position="764"/>
    </location>
</feature>
<dbReference type="InterPro" id="IPR011006">
    <property type="entry name" value="CheY-like_superfamily"/>
</dbReference>
<dbReference type="Pfam" id="PF00512">
    <property type="entry name" value="HisKA"/>
    <property type="match status" value="1"/>
</dbReference>
<proteinExistence type="predicted"/>
<feature type="domain" description="PAS" evidence="13">
    <location>
        <begin position="333"/>
        <end position="386"/>
    </location>
</feature>
<dbReference type="InterPro" id="IPR036097">
    <property type="entry name" value="HisK_dim/P_sf"/>
</dbReference>
<keyword evidence="4" id="KW-0808">Transferase</keyword>
<keyword evidence="10" id="KW-1133">Transmembrane helix</keyword>
<feature type="domain" description="PAC" evidence="14">
    <location>
        <begin position="406"/>
        <end position="459"/>
    </location>
</feature>
<dbReference type="Gene3D" id="3.40.190.10">
    <property type="entry name" value="Periplasmic binding protein-like II"/>
    <property type="match status" value="2"/>
</dbReference>
<dbReference type="InterPro" id="IPR000700">
    <property type="entry name" value="PAS-assoc_C"/>
</dbReference>
<comment type="caution">
    <text evidence="15">The sequence shown here is derived from an EMBL/GenBank/DDBJ whole genome shotgun (WGS) entry which is preliminary data.</text>
</comment>
<dbReference type="AlphaFoldDB" id="A0A9X4MFX5"/>
<evidence type="ECO:0000256" key="7">
    <source>
        <dbReference type="ARBA" id="ARBA00022840"/>
    </source>
</evidence>
<dbReference type="CDD" id="cd00082">
    <property type="entry name" value="HisKA"/>
    <property type="match status" value="1"/>
</dbReference>
<evidence type="ECO:0000313" key="15">
    <source>
        <dbReference type="EMBL" id="MDG4475515.1"/>
    </source>
</evidence>
<evidence type="ECO:0000256" key="8">
    <source>
        <dbReference type="ARBA" id="ARBA00023012"/>
    </source>
</evidence>
<dbReference type="SMART" id="SM00062">
    <property type="entry name" value="PBPb"/>
    <property type="match status" value="1"/>
</dbReference>
<keyword evidence="6" id="KW-0418">Kinase</keyword>
<evidence type="ECO:0000256" key="6">
    <source>
        <dbReference type="ARBA" id="ARBA00022777"/>
    </source>
</evidence>
<sequence>MISIPRRDRLLRSLFSCLLLLFLFFTSVPLSQAGLADGTVRVGLFENKPMCYTDAAGKPAGIFVTVLEYAAKQEGWRVEYVRGTFPELFTRLARGEIDIFLSMAVSEERSQFYAFNKSNVFNNWAVVYAKNGADIHSLLDLKGKRVAGLARGIFTSGPESIMSLSDRFQLKIELLPLAEYGLALKAVRQGRADAAVVNRLTGLNSAAAEGLVQTGIVFAPVNVRFALNKNSPDTPALIRALDRHFKTLQETPNSSYHKAVAQAIGADAHAVRVPEWIKVAFFGFCGVITVLAIFAIFLRWQINRKTVELREANARMSADMEQRRAVEMALLQSEERFRSLVENSSDWIWEFDENEIFTFSSPRVRELLGYEPDEVIGKSAFFFIPEGEREAVARDFLLAKEARLPFSNLLNVNRHKDGHLVSIESSGVPVFDGEGTFRGYRGIDRDISERKNMEAQLCQAYKMEAIGTLAGGIAHDFNNILAAILGYTELARLEIGKAEHPAQQSLQEVLKAGLRAKDLVQQILAFSRKSEQEMGGVQIAPLVKEALKLLRALIPTTIEMKQEISEDLWDILADPTQIHQVIMNLCTNAVQAMEPDGGVLFVRLQNVDNTSTGRRDLGPGCYVQLSVSDSGMGIEPELQKRIFDPYFTTKGLGRGTGMGLAVVHGIVKSHHGLIQMESVPGQGTTFQVFFPRAEKTSTVECVSTAEIPTGTERILLVDDEPSLADVGKRLLEKYGYAVTAKYSSLEAYEAFRCNPADFDLLITDLTMPDLTGLELAREVRAISPQMPIILCSGNNQKVEDAVLQEAGISASVLKPLTGVDLACQARRILDAAAL</sequence>
<dbReference type="Pfam" id="PF00989">
    <property type="entry name" value="PAS"/>
    <property type="match status" value="1"/>
</dbReference>
<feature type="domain" description="Response regulatory" evidence="12">
    <location>
        <begin position="713"/>
        <end position="829"/>
    </location>
</feature>
<dbReference type="InterPro" id="IPR036890">
    <property type="entry name" value="HATPase_C_sf"/>
</dbReference>
<keyword evidence="7" id="KW-0067">ATP-binding</keyword>
<evidence type="ECO:0000259" key="14">
    <source>
        <dbReference type="PROSITE" id="PS50113"/>
    </source>
</evidence>
<dbReference type="SMART" id="SM00387">
    <property type="entry name" value="HATPase_c"/>
    <property type="match status" value="1"/>
</dbReference>
<dbReference type="InterPro" id="IPR004358">
    <property type="entry name" value="Sig_transdc_His_kin-like_C"/>
</dbReference>
<dbReference type="Proteomes" id="UP001154240">
    <property type="component" value="Unassembled WGS sequence"/>
</dbReference>
<dbReference type="SMART" id="SM00448">
    <property type="entry name" value="REC"/>
    <property type="match status" value="1"/>
</dbReference>
<dbReference type="InterPro" id="IPR013767">
    <property type="entry name" value="PAS_fold"/>
</dbReference>
<dbReference type="GO" id="GO:0000155">
    <property type="term" value="F:phosphorelay sensor kinase activity"/>
    <property type="evidence" value="ECO:0007669"/>
    <property type="project" value="InterPro"/>
</dbReference>
<keyword evidence="5" id="KW-0547">Nucleotide-binding</keyword>
<dbReference type="InterPro" id="IPR003594">
    <property type="entry name" value="HATPase_dom"/>
</dbReference>
<dbReference type="InterPro" id="IPR035965">
    <property type="entry name" value="PAS-like_dom_sf"/>
</dbReference>
<protein>
    <recommendedName>
        <fullName evidence="2">histidine kinase</fullName>
        <ecNumber evidence="2">2.7.13.3</ecNumber>
    </recommendedName>
</protein>
<feature type="domain" description="Histidine kinase" evidence="11">
    <location>
        <begin position="472"/>
        <end position="694"/>
    </location>
</feature>
<evidence type="ECO:0000256" key="5">
    <source>
        <dbReference type="ARBA" id="ARBA00022741"/>
    </source>
</evidence>
<dbReference type="CDD" id="cd00156">
    <property type="entry name" value="REC"/>
    <property type="match status" value="1"/>
</dbReference>
<dbReference type="SMART" id="SM00091">
    <property type="entry name" value="PAS"/>
    <property type="match status" value="1"/>
</dbReference>
<keyword evidence="16" id="KW-1185">Reference proteome</keyword>
<dbReference type="InterPro" id="IPR000014">
    <property type="entry name" value="PAS"/>
</dbReference>
<dbReference type="Pfam" id="PF02518">
    <property type="entry name" value="HATPase_c"/>
    <property type="match status" value="1"/>
</dbReference>
<dbReference type="PROSITE" id="PS50113">
    <property type="entry name" value="PAC"/>
    <property type="match status" value="1"/>
</dbReference>
<dbReference type="InterPro" id="IPR001610">
    <property type="entry name" value="PAC"/>
</dbReference>
<dbReference type="Gene3D" id="3.30.565.10">
    <property type="entry name" value="Histidine kinase-like ATPase, C-terminal domain"/>
    <property type="match status" value="1"/>
</dbReference>
<dbReference type="SUPFAM" id="SSF53850">
    <property type="entry name" value="Periplasmic binding protein-like II"/>
    <property type="match status" value="1"/>
</dbReference>
<comment type="catalytic activity">
    <reaction evidence="1">
        <text>ATP + protein L-histidine = ADP + protein N-phospho-L-histidine.</text>
        <dbReference type="EC" id="2.7.13.3"/>
    </reaction>
</comment>
<dbReference type="SUPFAM" id="SSF52172">
    <property type="entry name" value="CheY-like"/>
    <property type="match status" value="1"/>
</dbReference>
<dbReference type="InterPro" id="IPR001638">
    <property type="entry name" value="Solute-binding_3/MltF_N"/>
</dbReference>